<dbReference type="PANTHER" id="PTHR12526:SF613">
    <property type="entry name" value="PHOSPHATIDYL-MYO-INOSITOL MANNOSYLTRANSFERASE"/>
    <property type="match status" value="1"/>
</dbReference>
<name>A0A7M2Z0T6_9ACTN</name>
<dbReference type="SUPFAM" id="SSF53756">
    <property type="entry name" value="UDP-Glycosyltransferase/glycogen phosphorylase"/>
    <property type="match status" value="1"/>
</dbReference>
<dbReference type="Gene3D" id="3.40.50.2000">
    <property type="entry name" value="Glycogen Phosphorylase B"/>
    <property type="match status" value="2"/>
</dbReference>
<dbReference type="OrthoDB" id="5240531at2"/>
<comment type="caution">
    <text evidence="5">The sequence shown here is derived from an EMBL/GenBank/DDBJ whole genome shotgun (WGS) entry which is preliminary data.</text>
</comment>
<dbReference type="Pfam" id="PF13439">
    <property type="entry name" value="Glyco_transf_4"/>
    <property type="match status" value="1"/>
</dbReference>
<dbReference type="InterPro" id="IPR001296">
    <property type="entry name" value="Glyco_trans_1"/>
</dbReference>
<dbReference type="GO" id="GO:0016757">
    <property type="term" value="F:glycosyltransferase activity"/>
    <property type="evidence" value="ECO:0007669"/>
    <property type="project" value="UniProtKB-KW"/>
</dbReference>
<evidence type="ECO:0000313" key="6">
    <source>
        <dbReference type="Proteomes" id="UP000254134"/>
    </source>
</evidence>
<evidence type="ECO:0000259" key="3">
    <source>
        <dbReference type="Pfam" id="PF00534"/>
    </source>
</evidence>
<sequence>MKIGIVVPFSWSFWGGVLEHAEAQAAALEARGHEVRLVMGNDPPGQFTRTLHPRVGRHGEPPANVIPIGRSVIVPANGSLPNIILSPRAVLRIRRVLERERFDVVHLHEPMTPVTCIATLVFATSPIVATHHASGDLGWMKLGMPAWAFLMDRIDERIAVSERARASAERWLPGDYTIVPNGVVLPDGVEPAGREHTITFAGRHEPRKGLHVLLRAWPAIRERTGARLRVCGSDPLAVRLLLTRLRVPDDGIDILGFLPKDELTALLSRTKALVAPSLGGESFGMVLTNAFACALPVVASDIPGYREVITPASSVAVAPDDPAALADAVVALLADEPRREAMGAAARQVAVEKYGWPDIARRLEEIYERAVRKGRKPVAA</sequence>
<dbReference type="PANTHER" id="PTHR12526">
    <property type="entry name" value="GLYCOSYLTRANSFERASE"/>
    <property type="match status" value="1"/>
</dbReference>
<evidence type="ECO:0000256" key="2">
    <source>
        <dbReference type="ARBA" id="ARBA00022679"/>
    </source>
</evidence>
<dbReference type="EMBL" id="QQZY01000001">
    <property type="protein sequence ID" value="RDI75947.1"/>
    <property type="molecule type" value="Genomic_DNA"/>
</dbReference>
<reference evidence="5 6" key="1">
    <citation type="submission" date="2018-07" db="EMBL/GenBank/DDBJ databases">
        <title>High-quality-draft genome sequence of Gaiella occulta.</title>
        <authorList>
            <person name="Severino R."/>
            <person name="Froufe H.J.C."/>
            <person name="Rainey F.A."/>
            <person name="Barroso C."/>
            <person name="Albuquerque L."/>
            <person name="Lobo-Da-Cunha A."/>
            <person name="Da Costa M.S."/>
            <person name="Egas C."/>
        </authorList>
    </citation>
    <scope>NUCLEOTIDE SEQUENCE [LARGE SCALE GENOMIC DNA]</scope>
    <source>
        <strain evidence="5 6">F2-233</strain>
    </source>
</reference>
<reference evidence="6" key="2">
    <citation type="journal article" date="2019" name="MicrobiologyOpen">
        <title>High-quality draft genome sequence of Gaiella occulta isolated from a 150 meter deep mineral water borehole and comparison with the genome sequences of other deep-branching lineages of the phylum Actinobacteria.</title>
        <authorList>
            <person name="Severino R."/>
            <person name="Froufe H.J.C."/>
            <person name="Barroso C."/>
            <person name="Albuquerque L."/>
            <person name="Lobo-da-Cunha A."/>
            <person name="da Costa M.S."/>
            <person name="Egas C."/>
        </authorList>
    </citation>
    <scope>NUCLEOTIDE SEQUENCE [LARGE SCALE GENOMIC DNA]</scope>
    <source>
        <strain evidence="6">F2-233</strain>
    </source>
</reference>
<dbReference type="Proteomes" id="UP000254134">
    <property type="component" value="Unassembled WGS sequence"/>
</dbReference>
<evidence type="ECO:0000313" key="5">
    <source>
        <dbReference type="EMBL" id="RDI75947.1"/>
    </source>
</evidence>
<keyword evidence="1" id="KW-0328">Glycosyltransferase</keyword>
<keyword evidence="2 5" id="KW-0808">Transferase</keyword>
<evidence type="ECO:0000259" key="4">
    <source>
        <dbReference type="Pfam" id="PF13439"/>
    </source>
</evidence>
<proteinExistence type="predicted"/>
<gene>
    <name evidence="5" type="ORF">Gocc_0366</name>
</gene>
<protein>
    <submittedName>
        <fullName evidence="5">Glycosyl transferases group 1</fullName>
    </submittedName>
</protein>
<accession>A0A7M2Z0T6</accession>
<feature type="domain" description="Glycosyl transferase family 1" evidence="3">
    <location>
        <begin position="193"/>
        <end position="348"/>
    </location>
</feature>
<dbReference type="Pfam" id="PF00534">
    <property type="entry name" value="Glycos_transf_1"/>
    <property type="match status" value="1"/>
</dbReference>
<dbReference type="RefSeq" id="WP_114794819.1">
    <property type="nucleotide sequence ID" value="NZ_QQZY01000001.1"/>
</dbReference>
<dbReference type="AlphaFoldDB" id="A0A7M2Z0T6"/>
<dbReference type="CDD" id="cd03801">
    <property type="entry name" value="GT4_PimA-like"/>
    <property type="match status" value="1"/>
</dbReference>
<keyword evidence="6" id="KW-1185">Reference proteome</keyword>
<dbReference type="InterPro" id="IPR028098">
    <property type="entry name" value="Glyco_trans_4-like_N"/>
</dbReference>
<organism evidence="5 6">
    <name type="scientific">Gaiella occulta</name>
    <dbReference type="NCBI Taxonomy" id="1002870"/>
    <lineage>
        <taxon>Bacteria</taxon>
        <taxon>Bacillati</taxon>
        <taxon>Actinomycetota</taxon>
        <taxon>Thermoleophilia</taxon>
        <taxon>Gaiellales</taxon>
        <taxon>Gaiellaceae</taxon>
        <taxon>Gaiella</taxon>
    </lineage>
</organism>
<feature type="domain" description="Glycosyltransferase subfamily 4-like N-terminal" evidence="4">
    <location>
        <begin position="14"/>
        <end position="183"/>
    </location>
</feature>
<evidence type="ECO:0000256" key="1">
    <source>
        <dbReference type="ARBA" id="ARBA00022676"/>
    </source>
</evidence>